<proteinExistence type="predicted"/>
<evidence type="ECO:0000313" key="1">
    <source>
        <dbReference type="EMBL" id="VDK19649.1"/>
    </source>
</evidence>
<reference evidence="3" key="1">
    <citation type="submission" date="2017-02" db="UniProtKB">
        <authorList>
            <consortium name="WormBaseParasite"/>
        </authorList>
    </citation>
    <scope>IDENTIFICATION</scope>
</reference>
<dbReference type="PANTHER" id="PTHR21749">
    <property type="entry name" value="PRION-LIKE- Q/N-RICH -DOMAIN-BEARING PROTEIN PROTEIN 24"/>
    <property type="match status" value="1"/>
</dbReference>
<accession>A0A0M3J3Y7</accession>
<organism evidence="3">
    <name type="scientific">Anisakis simplex</name>
    <name type="common">Herring worm</name>
    <dbReference type="NCBI Taxonomy" id="6269"/>
    <lineage>
        <taxon>Eukaryota</taxon>
        <taxon>Metazoa</taxon>
        <taxon>Ecdysozoa</taxon>
        <taxon>Nematoda</taxon>
        <taxon>Chromadorea</taxon>
        <taxon>Rhabditida</taxon>
        <taxon>Spirurina</taxon>
        <taxon>Ascaridomorpha</taxon>
        <taxon>Ascaridoidea</taxon>
        <taxon>Anisakidae</taxon>
        <taxon>Anisakis</taxon>
        <taxon>Anisakis simplex complex</taxon>
    </lineage>
</organism>
<keyword evidence="2" id="KW-1185">Reference proteome</keyword>
<dbReference type="Proteomes" id="UP000267096">
    <property type="component" value="Unassembled WGS sequence"/>
</dbReference>
<name>A0A0M3J3Y7_ANISI</name>
<dbReference type="SUPFAM" id="SSF57302">
    <property type="entry name" value="Snake toxin-like"/>
    <property type="match status" value="1"/>
</dbReference>
<dbReference type="InterPro" id="IPR045860">
    <property type="entry name" value="Snake_toxin-like_sf"/>
</dbReference>
<dbReference type="WBParaSite" id="ASIM_0000225001-mRNA-1">
    <property type="protein sequence ID" value="ASIM_0000225001-mRNA-1"/>
    <property type="gene ID" value="ASIM_0000225001"/>
</dbReference>
<dbReference type="EMBL" id="UYRR01002680">
    <property type="protein sequence ID" value="VDK19649.1"/>
    <property type="molecule type" value="Genomic_DNA"/>
</dbReference>
<gene>
    <name evidence="1" type="ORF">ASIM_LOCUS2120</name>
</gene>
<dbReference type="OrthoDB" id="5847782at2759"/>
<dbReference type="AlphaFoldDB" id="A0A0M3J3Y7"/>
<evidence type="ECO:0000313" key="2">
    <source>
        <dbReference type="Proteomes" id="UP000267096"/>
    </source>
</evidence>
<dbReference type="Gene3D" id="2.10.60.10">
    <property type="entry name" value="CD59"/>
    <property type="match status" value="1"/>
</dbReference>
<protein>
    <submittedName>
        <fullName evidence="3">Activin_recp domain-containing protein</fullName>
    </submittedName>
</protein>
<reference evidence="1 2" key="2">
    <citation type="submission" date="2018-11" db="EMBL/GenBank/DDBJ databases">
        <authorList>
            <consortium name="Pathogen Informatics"/>
        </authorList>
    </citation>
    <scope>NUCLEOTIDE SEQUENCE [LARGE SCALE GENOMIC DNA]</scope>
</reference>
<evidence type="ECO:0000313" key="3">
    <source>
        <dbReference type="WBParaSite" id="ASIM_0000225001-mRNA-1"/>
    </source>
</evidence>
<sequence>MSCSEQLQYANIQHKCPFTHCEAILSGHFYGTVHNWRSALPILHFDYQNFKHTNEFLIKGFKLIRGQSFGTETEECDNQSAYCYNMTVNAAVIINVAKAGCSYYRCMFARNTCRSTSFQGIPASFCCCDEDLCNVAINVYAISHSDREQIRSVF</sequence>